<dbReference type="Proteomes" id="UP000620156">
    <property type="component" value="Unassembled WGS sequence"/>
</dbReference>
<dbReference type="GO" id="GO:0031411">
    <property type="term" value="C:gas vesicle"/>
    <property type="evidence" value="ECO:0007669"/>
    <property type="project" value="UniProtKB-SubCell"/>
</dbReference>
<evidence type="ECO:0000313" key="5">
    <source>
        <dbReference type="Proteomes" id="UP000620156"/>
    </source>
</evidence>
<evidence type="ECO:0000256" key="1">
    <source>
        <dbReference type="ARBA" id="ARBA00022987"/>
    </source>
</evidence>
<evidence type="ECO:0000313" key="4">
    <source>
        <dbReference type="EMBL" id="GGQ76371.1"/>
    </source>
</evidence>
<dbReference type="GO" id="GO:0031412">
    <property type="term" value="P:gas vesicle organization"/>
    <property type="evidence" value="ECO:0007669"/>
    <property type="project" value="InterPro"/>
</dbReference>
<keyword evidence="5" id="KW-1185">Reference proteome</keyword>
<organism evidence="4 5">
    <name type="scientific">Streptomyces ruber</name>
    <dbReference type="NCBI Taxonomy" id="83378"/>
    <lineage>
        <taxon>Bacteria</taxon>
        <taxon>Bacillati</taxon>
        <taxon>Actinomycetota</taxon>
        <taxon>Actinomycetes</taxon>
        <taxon>Kitasatosporales</taxon>
        <taxon>Streptomycetaceae</taxon>
        <taxon>Streptomyces</taxon>
    </lineage>
</organism>
<protein>
    <submittedName>
        <fullName evidence="4">Protein gvpL</fullName>
    </submittedName>
</protein>
<dbReference type="Pfam" id="PF06386">
    <property type="entry name" value="GvpL_GvpF"/>
    <property type="match status" value="1"/>
</dbReference>
<evidence type="ECO:0000256" key="3">
    <source>
        <dbReference type="ARBA" id="ARBA00035643"/>
    </source>
</evidence>
<name>A0A918BMQ0_9ACTN</name>
<dbReference type="PANTHER" id="PTHR36852">
    <property type="entry name" value="PROTEIN GVPL 2"/>
    <property type="match status" value="1"/>
</dbReference>
<comment type="similarity">
    <text evidence="3">Belongs to the gas vesicle GvpF/GvpL family.</text>
</comment>
<dbReference type="AlphaFoldDB" id="A0A918BMQ0"/>
<sequence length="289" mass="31690">MTEQTALYVYALVRHRPGAADGVTGLDDRPLRLVPVPGTDVAALVHDASPKPFEGADDQVRRWVEQQSRAVTTVWERTGGVLPMTFNVLVADEEPAQDPAGGGRRAEQRLTDWLTGRAAEITERLDALTGRCELRVEITVDRTAVTARETRTDPRAAQLAGRSAGMRRLLARQQEQDVRNAAGQLADTLHAEARHRLLSVAEDFRDRGRAHRAPDETDVLSAALLVRKEDIDTVGTVLSELRARHPAVRIRFLGPWPPYSFTEDGLGMRERDGTAEAVGGGTRPHPPGV</sequence>
<dbReference type="EMBL" id="BMQK01000014">
    <property type="protein sequence ID" value="GGQ76371.1"/>
    <property type="molecule type" value="Genomic_DNA"/>
</dbReference>
<comment type="caution">
    <text evidence="4">The sequence shown here is derived from an EMBL/GenBank/DDBJ whole genome shotgun (WGS) entry which is preliminary data.</text>
</comment>
<dbReference type="RefSeq" id="WP_189219337.1">
    <property type="nucleotide sequence ID" value="NZ_BMQK01000014.1"/>
</dbReference>
<proteinExistence type="inferred from homology"/>
<evidence type="ECO:0000256" key="2">
    <source>
        <dbReference type="ARBA" id="ARBA00035108"/>
    </source>
</evidence>
<reference evidence="4" key="1">
    <citation type="journal article" date="2014" name="Int. J. Syst. Evol. Microbiol.">
        <title>Complete genome sequence of Corynebacterium casei LMG S-19264T (=DSM 44701T), isolated from a smear-ripened cheese.</title>
        <authorList>
            <consortium name="US DOE Joint Genome Institute (JGI-PGF)"/>
            <person name="Walter F."/>
            <person name="Albersmeier A."/>
            <person name="Kalinowski J."/>
            <person name="Ruckert C."/>
        </authorList>
    </citation>
    <scope>NUCLEOTIDE SEQUENCE</scope>
    <source>
        <strain evidence="4">JCM 3131</strain>
    </source>
</reference>
<accession>A0A918BMQ0</accession>
<gene>
    <name evidence="4" type="ORF">GCM10010145_52670</name>
</gene>
<dbReference type="InterPro" id="IPR009430">
    <property type="entry name" value="GvpL/GvpF"/>
</dbReference>
<reference evidence="4" key="2">
    <citation type="submission" date="2020-09" db="EMBL/GenBank/DDBJ databases">
        <authorList>
            <person name="Sun Q."/>
            <person name="Ohkuma M."/>
        </authorList>
    </citation>
    <scope>NUCLEOTIDE SEQUENCE</scope>
    <source>
        <strain evidence="4">JCM 3131</strain>
    </source>
</reference>
<comment type="subcellular location">
    <subcellularLocation>
        <location evidence="2">Gas vesicle</location>
    </subcellularLocation>
</comment>
<keyword evidence="1" id="KW-0304">Gas vesicle</keyword>
<dbReference type="PANTHER" id="PTHR36852:SF1">
    <property type="entry name" value="PROTEIN GVPL 2"/>
    <property type="match status" value="1"/>
</dbReference>